<feature type="region of interest" description="Disordered" evidence="1">
    <location>
        <begin position="1"/>
        <end position="33"/>
    </location>
</feature>
<evidence type="ECO:0000256" key="1">
    <source>
        <dbReference type="SAM" id="MobiDB-lite"/>
    </source>
</evidence>
<protein>
    <submittedName>
        <fullName evidence="2">Uncharacterized protein</fullName>
    </submittedName>
</protein>
<comment type="caution">
    <text evidence="2">The sequence shown here is derived from an EMBL/GenBank/DDBJ whole genome shotgun (WGS) entry which is preliminary data.</text>
</comment>
<accession>A0A438NG12</accession>
<reference evidence="2 3" key="1">
    <citation type="submission" date="2017-03" db="EMBL/GenBank/DDBJ databases">
        <title>Genomes of endolithic fungi from Antarctica.</title>
        <authorList>
            <person name="Coleine C."/>
            <person name="Masonjones S."/>
            <person name="Stajich J.E."/>
        </authorList>
    </citation>
    <scope>NUCLEOTIDE SEQUENCE [LARGE SCALE GENOMIC DNA]</scope>
    <source>
        <strain evidence="2 3">CCFEE 6314</strain>
    </source>
</reference>
<dbReference type="AlphaFoldDB" id="A0A438NG12"/>
<feature type="compositionally biased region" description="Polar residues" evidence="1">
    <location>
        <begin position="1"/>
        <end position="10"/>
    </location>
</feature>
<dbReference type="Proteomes" id="UP000288859">
    <property type="component" value="Unassembled WGS sequence"/>
</dbReference>
<dbReference type="OrthoDB" id="4471998at2759"/>
<evidence type="ECO:0000313" key="3">
    <source>
        <dbReference type="Proteomes" id="UP000288859"/>
    </source>
</evidence>
<proteinExistence type="predicted"/>
<gene>
    <name evidence="2" type="ORF">B0A52_01790</name>
</gene>
<organism evidence="2 3">
    <name type="scientific">Exophiala mesophila</name>
    <name type="common">Black yeast-like fungus</name>
    <dbReference type="NCBI Taxonomy" id="212818"/>
    <lineage>
        <taxon>Eukaryota</taxon>
        <taxon>Fungi</taxon>
        <taxon>Dikarya</taxon>
        <taxon>Ascomycota</taxon>
        <taxon>Pezizomycotina</taxon>
        <taxon>Eurotiomycetes</taxon>
        <taxon>Chaetothyriomycetidae</taxon>
        <taxon>Chaetothyriales</taxon>
        <taxon>Herpotrichiellaceae</taxon>
        <taxon>Exophiala</taxon>
    </lineage>
</organism>
<dbReference type="EMBL" id="NAJM01000004">
    <property type="protein sequence ID" value="RVX74663.1"/>
    <property type="molecule type" value="Genomic_DNA"/>
</dbReference>
<sequence>MASRTKQPATPRTAAEHLSRQTDSGTSSADGYLTSSDGQWTAKIWYPGDPESTFSGKVDGKDYSCKGLDIMDSTADYDKWWEEQADQETLTAAASLWPVKVRLDDVMVYIAIRMFSATERAKRFPADFDNNGNIRTTRPHFGGGCRVQTRTGCQFYIIYKGYYCLTGVDVPDVAHSAMGLGTMTHGRATFRDSTSLSFGRVALTRLSSDKVGFVLYRYTAGPKEIPFPKSPQPEDTPADTLEHQLGMRPIMMAPWTSTANREIFDAGARAEQMTEETWFRLENMDVSNPLHKLDEILAERQHRRSQLSAANTDQDSTDAEDGLNAGGGGRSTEPRWSRGFRSTNEEVESAGCFRSSLEHWIRDGFFRSSLEHWIRDGFGHRETTSDYGGDIARPLDRHYCDGSSLSRYSGRWQGNGNSSGYAAGPAGCYGTAFICPTATAPTTTIHAAAASPVTNAAAVITNAATVVTNAVAVVTNATTASPVTNAAAVITNAATVVTNATTASPTSHAAAASTLRSVYVPTGLPTTGYGIAGWLEPTSDLSANWLHPTGYMGS</sequence>
<evidence type="ECO:0000313" key="2">
    <source>
        <dbReference type="EMBL" id="RVX74663.1"/>
    </source>
</evidence>
<feature type="region of interest" description="Disordered" evidence="1">
    <location>
        <begin position="302"/>
        <end position="337"/>
    </location>
</feature>
<feature type="compositionally biased region" description="Polar residues" evidence="1">
    <location>
        <begin position="21"/>
        <end position="33"/>
    </location>
</feature>
<name>A0A438NG12_EXOME</name>